<dbReference type="SUPFAM" id="SSF143990">
    <property type="entry name" value="YbiA-like"/>
    <property type="match status" value="1"/>
</dbReference>
<sequence length="212" mass="25473">MEIPEEIDLICPYFNTWLEEFETIKYSSSEHFWQSLKSKNIETFKMFLSNGEFNYPTIDFFSKVVPQYSRKDKNYNKMDKAEQKSKYWIKKDMVGIVPKMVVNKIYKKKLGLTIDDINYNNEFYTYKNIIKPIWTFILTLKYNQNEKLRNLLKDTDNVYLLEFDRSAERLHKLKKSSFWGGMIKNDILIGKNMMGIILMKVRDNILNNCEEL</sequence>
<gene>
    <name evidence="1" type="ORF">LCDPAC02_00490</name>
</gene>
<dbReference type="Gene3D" id="1.10.357.40">
    <property type="entry name" value="YbiA-like"/>
    <property type="match status" value="1"/>
</dbReference>
<dbReference type="InterPro" id="IPR037238">
    <property type="entry name" value="YbiA-like_sf"/>
</dbReference>
<reference evidence="1" key="1">
    <citation type="journal article" date="2019" name="MBio">
        <title>Virus Genomes from Deep Sea Sediments Expand the Ocean Megavirome and Support Independent Origins of Viral Gigantism.</title>
        <authorList>
            <person name="Backstrom D."/>
            <person name="Yutin N."/>
            <person name="Jorgensen S.L."/>
            <person name="Dharamshi J."/>
            <person name="Homa F."/>
            <person name="Zaremba-Niedwiedzka K."/>
            <person name="Spang A."/>
            <person name="Wolf Y.I."/>
            <person name="Koonin E.V."/>
            <person name="Ettema T.J."/>
        </authorList>
    </citation>
    <scope>NUCLEOTIDE SEQUENCE</scope>
</reference>
<protein>
    <submittedName>
        <fullName evidence="1">NADAR domain protein</fullName>
    </submittedName>
</protein>
<proteinExistence type="predicted"/>
<name>A0A481YP23_9VIRU</name>
<organism evidence="1">
    <name type="scientific">Pithovirus LCDPAC02</name>
    <dbReference type="NCBI Taxonomy" id="2506601"/>
    <lineage>
        <taxon>Viruses</taxon>
        <taxon>Pithoviruses</taxon>
    </lineage>
</organism>
<accession>A0A481YP23</accession>
<dbReference type="EMBL" id="MK500299">
    <property type="protein sequence ID" value="QBK84850.1"/>
    <property type="molecule type" value="Genomic_DNA"/>
</dbReference>
<evidence type="ECO:0000313" key="1">
    <source>
        <dbReference type="EMBL" id="QBK84850.1"/>
    </source>
</evidence>